<dbReference type="EMBL" id="GGEC01089872">
    <property type="protein sequence ID" value="MBX70356.1"/>
    <property type="molecule type" value="Transcribed_RNA"/>
</dbReference>
<reference evidence="1" key="1">
    <citation type="submission" date="2018-02" db="EMBL/GenBank/DDBJ databases">
        <title>Rhizophora mucronata_Transcriptome.</title>
        <authorList>
            <person name="Meera S.P."/>
            <person name="Sreeshan A."/>
            <person name="Augustine A."/>
        </authorList>
    </citation>
    <scope>NUCLEOTIDE SEQUENCE</scope>
    <source>
        <tissue evidence="1">Leaf</tissue>
    </source>
</reference>
<evidence type="ECO:0000313" key="1">
    <source>
        <dbReference type="EMBL" id="MBX70356.1"/>
    </source>
</evidence>
<proteinExistence type="predicted"/>
<name>A0A2P2QTQ0_RHIMU</name>
<dbReference type="AlphaFoldDB" id="A0A2P2QTQ0"/>
<accession>A0A2P2QTQ0</accession>
<organism evidence="1">
    <name type="scientific">Rhizophora mucronata</name>
    <name type="common">Asiatic mangrove</name>
    <dbReference type="NCBI Taxonomy" id="61149"/>
    <lineage>
        <taxon>Eukaryota</taxon>
        <taxon>Viridiplantae</taxon>
        <taxon>Streptophyta</taxon>
        <taxon>Embryophyta</taxon>
        <taxon>Tracheophyta</taxon>
        <taxon>Spermatophyta</taxon>
        <taxon>Magnoliopsida</taxon>
        <taxon>eudicotyledons</taxon>
        <taxon>Gunneridae</taxon>
        <taxon>Pentapetalae</taxon>
        <taxon>rosids</taxon>
        <taxon>fabids</taxon>
        <taxon>Malpighiales</taxon>
        <taxon>Rhizophoraceae</taxon>
        <taxon>Rhizophora</taxon>
    </lineage>
</organism>
<sequence>MKYNFLFFMEYFYKICSLVRKLKISKTEALEKQEGCEKETTNRSRW</sequence>
<protein>
    <submittedName>
        <fullName evidence="1">Uncharacterized protein</fullName>
    </submittedName>
</protein>